<dbReference type="CDD" id="cd12087">
    <property type="entry name" value="TM_EGFR-like"/>
    <property type="match status" value="1"/>
</dbReference>
<keyword evidence="3" id="KW-0812">Transmembrane</keyword>
<keyword evidence="3" id="KW-1133">Transmembrane helix</keyword>
<protein>
    <submittedName>
        <fullName evidence="5">Aspartic peptidase domain-containing protein</fullName>
    </submittedName>
</protein>
<feature type="compositionally biased region" description="Low complexity" evidence="2">
    <location>
        <begin position="902"/>
        <end position="911"/>
    </location>
</feature>
<gene>
    <name evidence="5" type="ORF">SCAR479_04751</name>
</gene>
<feature type="compositionally biased region" description="Pro residues" evidence="2">
    <location>
        <begin position="861"/>
        <end position="870"/>
    </location>
</feature>
<feature type="region of interest" description="Disordered" evidence="2">
    <location>
        <begin position="710"/>
        <end position="729"/>
    </location>
</feature>
<dbReference type="Pfam" id="PF00026">
    <property type="entry name" value="Asp"/>
    <property type="match status" value="1"/>
</dbReference>
<sequence>MAEVIVAPVGRTCKVAFDSTCRGTGVRRRVSHGSSGFDWPQWLEVSELQGRLLQAAAAAQRQKSHSMRRPRGSRAFQMQSPANVPVATDSPCPSRQPAAGLHLAVEIEMLVAWTAHGQKRKQGAMACRQGSSRIPSWGPQPRSPPACKTDPVTHLLPISSAGSPPAVVIAFLLLPSLAVIRLAITDVDLEAELPGTICDSATGPVLNLPCFTVLGSNSIPLDRTVALYGIDGNWSSMGLYVGEPGQQVDVTVSTSLSEIWVIESNGCGSSALCTAARGNVFNISASSSWSSLGQWDAGLDYLDQVANGDYAMETVAVHNSLTQNQTSLATQVVAAINDTDYYTGFFGLGITPGRFKTTVVQSPIAALVERDAIIPSHSYGYTAGAYYGGQFGTPMSLVLGGYDQNRFVSHDTAFSLNSTTRQPEALVRAITASISSVDQAPTAWNSTSLSLSSFDESVVALIDSSTPYLWLPTVICDRFAEALNLTWNETFGLYLFSNNQIYESFSDTDLAFTFSLSSNDNRDDLGDPLNVGGVVNITISANAFAQTLRYPFMNLFEYGDAAIPYFPLKRADNGTQIIIGRSFLQEAYIKMNYESSTFSVHQALFPDSPSTNTSIVTVKSSADNPYPDAGSGSPEVEGLSTAAIVGIVVGACVVLLSVILVCWCIRRRKRRQGGAATEVNSLKDSCSSLESDVPRTPVGRMFSRLTRKLPGRKSRRGLAHEMSGDSTQPFEAAGQERYEMDAPPAPVELDAADTRSINGTTEFGTEEIHDLSTYEVARRKMERQLQGPVPQYTPGPSPIDPPMGGFEKGYQDISPMPHYRPSNRSLRSDNASLSPASTPTHDDYSYSIPSPMTPHGEWPPTQVPNAPPPMTFTAPTTLPRSLSNPGSANTPSSPDTLDWRSISRSASSTGSPMVDNAHLAPPMTSYQRTPIDPSKVVCLGPLPGNIRPPHPTSMPRLVITNGHTFTLPTIPSAAESRRESAADTLGSNFTVEEEEHNWNEPEHDETFGRFGLGGRPIEEEGSEPKSALSTSTLDGPADFVHIPQPTTPVSATTNSGRLETRNDIVHVPTPIDPTVVPTSSSQRLNGFDLVHVPQPAERRYSWEEGGTR</sequence>
<feature type="domain" description="Peptidase A1" evidence="4">
    <location>
        <begin position="235"/>
        <end position="601"/>
    </location>
</feature>
<dbReference type="Proteomes" id="UP001465668">
    <property type="component" value="Unassembled WGS sequence"/>
</dbReference>
<dbReference type="PANTHER" id="PTHR47966">
    <property type="entry name" value="BETA-SITE APP-CLEAVING ENZYME, ISOFORM A-RELATED"/>
    <property type="match status" value="1"/>
</dbReference>
<feature type="compositionally biased region" description="Low complexity" evidence="2">
    <location>
        <begin position="1067"/>
        <end position="1081"/>
    </location>
</feature>
<comment type="similarity">
    <text evidence="1">Belongs to the peptidase A1 family.</text>
</comment>
<organism evidence="5 6">
    <name type="scientific">Seiridium cardinale</name>
    <dbReference type="NCBI Taxonomy" id="138064"/>
    <lineage>
        <taxon>Eukaryota</taxon>
        <taxon>Fungi</taxon>
        <taxon>Dikarya</taxon>
        <taxon>Ascomycota</taxon>
        <taxon>Pezizomycotina</taxon>
        <taxon>Sordariomycetes</taxon>
        <taxon>Xylariomycetidae</taxon>
        <taxon>Amphisphaeriales</taxon>
        <taxon>Sporocadaceae</taxon>
        <taxon>Seiridium</taxon>
    </lineage>
</organism>
<dbReference type="Gene3D" id="2.40.70.10">
    <property type="entry name" value="Acid Proteases"/>
    <property type="match status" value="2"/>
</dbReference>
<reference evidence="5 6" key="1">
    <citation type="submission" date="2024-02" db="EMBL/GenBank/DDBJ databases">
        <title>First draft genome assembly of two strains of Seiridium cardinale.</title>
        <authorList>
            <person name="Emiliani G."/>
            <person name="Scali E."/>
        </authorList>
    </citation>
    <scope>NUCLEOTIDE SEQUENCE [LARGE SCALE GENOMIC DNA]</scope>
    <source>
        <strain evidence="5 6">BM-138-000479</strain>
    </source>
</reference>
<evidence type="ECO:0000256" key="3">
    <source>
        <dbReference type="SAM" id="Phobius"/>
    </source>
</evidence>
<feature type="compositionally biased region" description="Basic and acidic residues" evidence="2">
    <location>
        <begin position="996"/>
        <end position="1007"/>
    </location>
</feature>
<dbReference type="CDD" id="cd05471">
    <property type="entry name" value="pepsin_like"/>
    <property type="match status" value="1"/>
</dbReference>
<dbReference type="InterPro" id="IPR034164">
    <property type="entry name" value="Pepsin-like_dom"/>
</dbReference>
<evidence type="ECO:0000256" key="1">
    <source>
        <dbReference type="ARBA" id="ARBA00007447"/>
    </source>
</evidence>
<name>A0ABR2XX20_9PEZI</name>
<feature type="region of interest" description="Disordered" evidence="2">
    <location>
        <begin position="806"/>
        <end position="916"/>
    </location>
</feature>
<feature type="compositionally biased region" description="Polar residues" evidence="2">
    <location>
        <begin position="822"/>
        <end position="839"/>
    </location>
</feature>
<keyword evidence="6" id="KW-1185">Reference proteome</keyword>
<feature type="compositionally biased region" description="Polar residues" evidence="2">
    <location>
        <begin position="1047"/>
        <end position="1057"/>
    </location>
</feature>
<feature type="transmembrane region" description="Helical" evidence="3">
    <location>
        <begin position="643"/>
        <end position="665"/>
    </location>
</feature>
<evidence type="ECO:0000313" key="5">
    <source>
        <dbReference type="EMBL" id="KAK9778349.1"/>
    </source>
</evidence>
<proteinExistence type="inferred from homology"/>
<comment type="caution">
    <text evidence="5">The sequence shown here is derived from an EMBL/GenBank/DDBJ whole genome shotgun (WGS) entry which is preliminary data.</text>
</comment>
<evidence type="ECO:0000256" key="2">
    <source>
        <dbReference type="SAM" id="MobiDB-lite"/>
    </source>
</evidence>
<feature type="compositionally biased region" description="Polar residues" evidence="2">
    <location>
        <begin position="880"/>
        <end position="895"/>
    </location>
</feature>
<dbReference type="PROSITE" id="PS51767">
    <property type="entry name" value="PEPTIDASE_A1"/>
    <property type="match status" value="1"/>
</dbReference>
<evidence type="ECO:0000313" key="6">
    <source>
        <dbReference type="Proteomes" id="UP001465668"/>
    </source>
</evidence>
<feature type="region of interest" description="Disordered" evidence="2">
    <location>
        <begin position="993"/>
        <end position="1082"/>
    </location>
</feature>
<keyword evidence="3" id="KW-0472">Membrane</keyword>
<dbReference type="InterPro" id="IPR021109">
    <property type="entry name" value="Peptidase_aspartic_dom_sf"/>
</dbReference>
<dbReference type="PANTHER" id="PTHR47966:SF51">
    <property type="entry name" value="BETA-SITE APP-CLEAVING ENZYME, ISOFORM A-RELATED"/>
    <property type="match status" value="1"/>
</dbReference>
<dbReference type="EMBL" id="JARVKM010000016">
    <property type="protein sequence ID" value="KAK9778349.1"/>
    <property type="molecule type" value="Genomic_DNA"/>
</dbReference>
<dbReference type="InterPro" id="IPR033121">
    <property type="entry name" value="PEPTIDASE_A1"/>
</dbReference>
<evidence type="ECO:0000259" key="4">
    <source>
        <dbReference type="PROSITE" id="PS51767"/>
    </source>
</evidence>
<dbReference type="SUPFAM" id="SSF50630">
    <property type="entry name" value="Acid proteases"/>
    <property type="match status" value="1"/>
</dbReference>
<dbReference type="InterPro" id="IPR001461">
    <property type="entry name" value="Aspartic_peptidase_A1"/>
</dbReference>
<feature type="region of interest" description="Disordered" evidence="2">
    <location>
        <begin position="125"/>
        <end position="148"/>
    </location>
</feature>
<accession>A0ABR2XX20</accession>